<dbReference type="InterPro" id="IPR021333">
    <property type="entry name" value="DUF2946"/>
</dbReference>
<dbReference type="Proteomes" id="UP001431010">
    <property type="component" value="Chromosome"/>
</dbReference>
<organism evidence="2 3">
    <name type="scientific">Bradyrhizobium ontarionense</name>
    <dbReference type="NCBI Taxonomy" id="2898149"/>
    <lineage>
        <taxon>Bacteria</taxon>
        <taxon>Pseudomonadati</taxon>
        <taxon>Pseudomonadota</taxon>
        <taxon>Alphaproteobacteria</taxon>
        <taxon>Hyphomicrobiales</taxon>
        <taxon>Nitrobacteraceae</taxon>
        <taxon>Bradyrhizobium</taxon>
    </lineage>
</organism>
<feature type="chain" id="PRO_5045621428" description="DUF2946 domain-containing protein" evidence="1">
    <location>
        <begin position="23"/>
        <end position="128"/>
    </location>
</feature>
<proteinExistence type="predicted"/>
<protein>
    <recommendedName>
        <fullName evidence="4">DUF2946 domain-containing protein</fullName>
    </recommendedName>
</protein>
<evidence type="ECO:0000256" key="1">
    <source>
        <dbReference type="SAM" id="SignalP"/>
    </source>
</evidence>
<reference evidence="2" key="1">
    <citation type="journal article" date="2024" name="Antonie Van Leeuwenhoek">
        <title>Bradyrhizobium ontarionense sp. nov., a novel bacterial symbiont isolated from Aeschynomene indica (Indian jointvetch), harbours photosynthesis, nitrogen fixation and nitrous oxide (N2O) reductase genes.</title>
        <authorList>
            <person name="Bromfield E.S.P."/>
            <person name="Cloutier S."/>
        </authorList>
    </citation>
    <scope>NUCLEOTIDE SEQUENCE</scope>
    <source>
        <strain evidence="2">A19</strain>
    </source>
</reference>
<feature type="signal peptide" evidence="1">
    <location>
        <begin position="1"/>
        <end position="22"/>
    </location>
</feature>
<evidence type="ECO:0000313" key="2">
    <source>
        <dbReference type="EMBL" id="UFZ02745.1"/>
    </source>
</evidence>
<dbReference type="EMBL" id="CP088156">
    <property type="protein sequence ID" value="UFZ02745.1"/>
    <property type="molecule type" value="Genomic_DNA"/>
</dbReference>
<keyword evidence="3" id="KW-1185">Reference proteome</keyword>
<name>A0ABY3R760_9BRAD</name>
<evidence type="ECO:0000313" key="3">
    <source>
        <dbReference type="Proteomes" id="UP001431010"/>
    </source>
</evidence>
<sequence>MRQRLQLHIPAFLLALMMQIIAPVAASWAAASAVSDPLTTLGDIAICHSGSGEAGRQPDQTDRHVHDGVCALSCLAAHASATLDTPNIAVAAPCRSPSTVVWHNMAQDLEGSLKGTQAKARAPPSSNS</sequence>
<dbReference type="RefSeq" id="WP_231318531.1">
    <property type="nucleotide sequence ID" value="NZ_CP088156.1"/>
</dbReference>
<dbReference type="Pfam" id="PF11162">
    <property type="entry name" value="DUF2946"/>
    <property type="match status" value="1"/>
</dbReference>
<keyword evidence="1" id="KW-0732">Signal</keyword>
<evidence type="ECO:0008006" key="4">
    <source>
        <dbReference type="Google" id="ProtNLM"/>
    </source>
</evidence>
<gene>
    <name evidence="2" type="ORF">LQG66_26205</name>
</gene>
<accession>A0ABY3R760</accession>